<dbReference type="GO" id="GO:0020037">
    <property type="term" value="F:heme binding"/>
    <property type="evidence" value="ECO:0007669"/>
    <property type="project" value="InterPro"/>
</dbReference>
<dbReference type="RefSeq" id="WP_083407441.1">
    <property type="nucleotide sequence ID" value="NZ_LT629971.1"/>
</dbReference>
<sequence>MTSPDATAARLPWDAADPYPYYERRRRDGDVVWDEHAAAWLVLGYEPAKRVLTGSGWTSDPLANPGAAPAWRAMDPDLLRHNILFTDGDDHRRLRGAARDVFTPGFIAGMTDGIEAIAAAIIDELPAHTEFDLMAEVAVPLPISVAAAWLNLDEESAAPLREESPAISAMLSDFSDAATVDAGAAAFTALVAEFLPLAADRRTHPGDDLLSFLAADPTVDLEDVVITAVIIAVAGHETTANLLGAAVLRLASTSGSHPVDGRLVTELLRLDGPVQAVARTATGEHILGDVRIRAGEPALVVLAAANRDPAAFDEPDRLHPERSDPAPLTFGYGAHYCLGAALARLEITVALRRILARGPNLRGDPVWRDTSAIRGPERLPVLFGR</sequence>
<dbReference type="Proteomes" id="UP000182915">
    <property type="component" value="Chromosome I"/>
</dbReference>
<dbReference type="AlphaFoldDB" id="A0A1H6K2E0"/>
<dbReference type="PRINTS" id="PR00385">
    <property type="entry name" value="P450"/>
</dbReference>
<evidence type="ECO:0000313" key="8">
    <source>
        <dbReference type="EMBL" id="SEH65572.1"/>
    </source>
</evidence>
<dbReference type="EMBL" id="LT629971">
    <property type="protein sequence ID" value="SEH65572.1"/>
    <property type="molecule type" value="Genomic_DNA"/>
</dbReference>
<protein>
    <submittedName>
        <fullName evidence="8">Cytochrome P450</fullName>
    </submittedName>
</protein>
<name>A0A1H6K2E0_MYCRU</name>
<dbReference type="InterPro" id="IPR001128">
    <property type="entry name" value="Cyt_P450"/>
</dbReference>
<keyword evidence="6 7" id="KW-0503">Monooxygenase</keyword>
<keyword evidence="5 7" id="KW-0408">Iron</keyword>
<evidence type="ECO:0000313" key="9">
    <source>
        <dbReference type="Proteomes" id="UP000182915"/>
    </source>
</evidence>
<evidence type="ECO:0000256" key="3">
    <source>
        <dbReference type="ARBA" id="ARBA00022723"/>
    </source>
</evidence>
<dbReference type="SUPFAM" id="SSF48264">
    <property type="entry name" value="Cytochrome P450"/>
    <property type="match status" value="1"/>
</dbReference>
<dbReference type="InterPro" id="IPR017972">
    <property type="entry name" value="Cyt_P450_CS"/>
</dbReference>
<dbReference type="InterPro" id="IPR036396">
    <property type="entry name" value="Cyt_P450_sf"/>
</dbReference>
<evidence type="ECO:0000256" key="5">
    <source>
        <dbReference type="ARBA" id="ARBA00023004"/>
    </source>
</evidence>
<evidence type="ECO:0000256" key="7">
    <source>
        <dbReference type="RuleBase" id="RU000461"/>
    </source>
</evidence>
<evidence type="ECO:0000256" key="6">
    <source>
        <dbReference type="ARBA" id="ARBA00023033"/>
    </source>
</evidence>
<gene>
    <name evidence="8" type="ORF">SAMN04489835_2521</name>
</gene>
<accession>A0A1H6K2E0</accession>
<comment type="similarity">
    <text evidence="1 7">Belongs to the cytochrome P450 family.</text>
</comment>
<dbReference type="GO" id="GO:0005506">
    <property type="term" value="F:iron ion binding"/>
    <property type="evidence" value="ECO:0007669"/>
    <property type="project" value="InterPro"/>
</dbReference>
<keyword evidence="3 7" id="KW-0479">Metal-binding</keyword>
<dbReference type="PROSITE" id="PS00086">
    <property type="entry name" value="CYTOCHROME_P450"/>
    <property type="match status" value="1"/>
</dbReference>
<dbReference type="STRING" id="370526.SAMN04489835_2521"/>
<evidence type="ECO:0000256" key="4">
    <source>
        <dbReference type="ARBA" id="ARBA00023002"/>
    </source>
</evidence>
<dbReference type="InterPro" id="IPR002397">
    <property type="entry name" value="Cyt_P450_B"/>
</dbReference>
<dbReference type="GO" id="GO:0004497">
    <property type="term" value="F:monooxygenase activity"/>
    <property type="evidence" value="ECO:0007669"/>
    <property type="project" value="UniProtKB-KW"/>
</dbReference>
<dbReference type="PANTHER" id="PTHR46696">
    <property type="entry name" value="P450, PUTATIVE (EUROFUNG)-RELATED"/>
    <property type="match status" value="1"/>
</dbReference>
<dbReference type="PRINTS" id="PR00359">
    <property type="entry name" value="BP450"/>
</dbReference>
<dbReference type="Pfam" id="PF00067">
    <property type="entry name" value="p450"/>
    <property type="match status" value="1"/>
</dbReference>
<dbReference type="GO" id="GO:0016705">
    <property type="term" value="F:oxidoreductase activity, acting on paired donors, with incorporation or reduction of molecular oxygen"/>
    <property type="evidence" value="ECO:0007669"/>
    <property type="project" value="InterPro"/>
</dbReference>
<keyword evidence="2 7" id="KW-0349">Heme</keyword>
<dbReference type="PANTHER" id="PTHR46696:SF1">
    <property type="entry name" value="CYTOCHROME P450 YJIB-RELATED"/>
    <property type="match status" value="1"/>
</dbReference>
<reference evidence="9" key="1">
    <citation type="submission" date="2016-10" db="EMBL/GenBank/DDBJ databases">
        <authorList>
            <person name="Varghese N."/>
            <person name="Submissions S."/>
        </authorList>
    </citation>
    <scope>NUCLEOTIDE SEQUENCE [LARGE SCALE GENOMIC DNA]</scope>
    <source>
        <strain evidence="9">DSM 45405</strain>
    </source>
</reference>
<keyword evidence="9" id="KW-1185">Reference proteome</keyword>
<dbReference type="Gene3D" id="1.10.630.10">
    <property type="entry name" value="Cytochrome P450"/>
    <property type="match status" value="1"/>
</dbReference>
<evidence type="ECO:0000256" key="1">
    <source>
        <dbReference type="ARBA" id="ARBA00010617"/>
    </source>
</evidence>
<keyword evidence="4 7" id="KW-0560">Oxidoreductase</keyword>
<dbReference type="OrthoDB" id="4371969at2"/>
<proteinExistence type="inferred from homology"/>
<organism evidence="8 9">
    <name type="scientific">Mycolicibacterium rutilum</name>
    <name type="common">Mycobacterium rutilum</name>
    <dbReference type="NCBI Taxonomy" id="370526"/>
    <lineage>
        <taxon>Bacteria</taxon>
        <taxon>Bacillati</taxon>
        <taxon>Actinomycetota</taxon>
        <taxon>Actinomycetes</taxon>
        <taxon>Mycobacteriales</taxon>
        <taxon>Mycobacteriaceae</taxon>
        <taxon>Mycolicibacterium</taxon>
    </lineage>
</organism>
<evidence type="ECO:0000256" key="2">
    <source>
        <dbReference type="ARBA" id="ARBA00022617"/>
    </source>
</evidence>